<evidence type="ECO:0000313" key="2">
    <source>
        <dbReference type="EMBL" id="KKK65986.1"/>
    </source>
</evidence>
<feature type="domain" description="HTH cro/C1-type" evidence="1">
    <location>
        <begin position="25"/>
        <end position="75"/>
    </location>
</feature>
<organism evidence="2">
    <name type="scientific">marine sediment metagenome</name>
    <dbReference type="NCBI Taxonomy" id="412755"/>
    <lineage>
        <taxon>unclassified sequences</taxon>
        <taxon>metagenomes</taxon>
        <taxon>ecological metagenomes</taxon>
    </lineage>
</organism>
<comment type="caution">
    <text evidence="2">The sequence shown here is derived from an EMBL/GenBank/DDBJ whole genome shotgun (WGS) entry which is preliminary data.</text>
</comment>
<dbReference type="InterPro" id="IPR010982">
    <property type="entry name" value="Lambda_DNA-bd_dom_sf"/>
</dbReference>
<gene>
    <name evidence="2" type="ORF">LCGC14_2968640</name>
</gene>
<sequence>MHKFTPVREVLASLARARPKDFVKEDNSINQTELARFLGIGQPLISRAFKEDEYELSRDTAFKIASKFRITMSQARGESPLRGKDLVPDAPSYGILANEAASIIDDMPTTSQKALLTLIREWSKSILPSGSK</sequence>
<dbReference type="CDD" id="cd00093">
    <property type="entry name" value="HTH_XRE"/>
    <property type="match status" value="1"/>
</dbReference>
<dbReference type="AlphaFoldDB" id="A0A0F9A1A1"/>
<accession>A0A0F9A1A1</accession>
<dbReference type="InterPro" id="IPR001387">
    <property type="entry name" value="Cro/C1-type_HTH"/>
</dbReference>
<dbReference type="Pfam" id="PF01381">
    <property type="entry name" value="HTH_3"/>
    <property type="match status" value="1"/>
</dbReference>
<dbReference type="EMBL" id="LAZR01060295">
    <property type="protein sequence ID" value="KKK65986.1"/>
    <property type="molecule type" value="Genomic_DNA"/>
</dbReference>
<proteinExistence type="predicted"/>
<name>A0A0F9A1A1_9ZZZZ</name>
<evidence type="ECO:0000259" key="1">
    <source>
        <dbReference type="PROSITE" id="PS50943"/>
    </source>
</evidence>
<dbReference type="SUPFAM" id="SSF47413">
    <property type="entry name" value="lambda repressor-like DNA-binding domains"/>
    <property type="match status" value="1"/>
</dbReference>
<protein>
    <recommendedName>
        <fullName evidence="1">HTH cro/C1-type domain-containing protein</fullName>
    </recommendedName>
</protein>
<dbReference type="PROSITE" id="PS50943">
    <property type="entry name" value="HTH_CROC1"/>
    <property type="match status" value="1"/>
</dbReference>
<dbReference type="GO" id="GO:0003677">
    <property type="term" value="F:DNA binding"/>
    <property type="evidence" value="ECO:0007669"/>
    <property type="project" value="InterPro"/>
</dbReference>
<reference evidence="2" key="1">
    <citation type="journal article" date="2015" name="Nature">
        <title>Complex archaea that bridge the gap between prokaryotes and eukaryotes.</title>
        <authorList>
            <person name="Spang A."/>
            <person name="Saw J.H."/>
            <person name="Jorgensen S.L."/>
            <person name="Zaremba-Niedzwiedzka K."/>
            <person name="Martijn J."/>
            <person name="Lind A.E."/>
            <person name="van Eijk R."/>
            <person name="Schleper C."/>
            <person name="Guy L."/>
            <person name="Ettema T.J."/>
        </authorList>
    </citation>
    <scope>NUCLEOTIDE SEQUENCE</scope>
</reference>